<keyword evidence="3" id="KW-0902">Two-component regulatory system</keyword>
<dbReference type="SUPFAM" id="SSF55781">
    <property type="entry name" value="GAF domain-like"/>
    <property type="match status" value="1"/>
</dbReference>
<keyword evidence="2" id="KW-0067">ATP-binding</keyword>
<protein>
    <submittedName>
        <fullName evidence="9">Sigma-54-dependent Fis family transcriptional regulator</fullName>
    </submittedName>
</protein>
<dbReference type="SUPFAM" id="SSF46689">
    <property type="entry name" value="Homeodomain-like"/>
    <property type="match status" value="1"/>
</dbReference>
<dbReference type="InterPro" id="IPR002078">
    <property type="entry name" value="Sigma_54_int"/>
</dbReference>
<dbReference type="InterPro" id="IPR009057">
    <property type="entry name" value="Homeodomain-like_sf"/>
</dbReference>
<dbReference type="PANTHER" id="PTHR32071:SF81">
    <property type="entry name" value="PROPIONATE CATABOLISM OPERON REGULATORY PROTEIN"/>
    <property type="match status" value="1"/>
</dbReference>
<keyword evidence="5" id="KW-0238">DNA-binding</keyword>
<dbReference type="InterPro" id="IPR027417">
    <property type="entry name" value="P-loop_NTPase"/>
</dbReference>
<gene>
    <name evidence="9" type="ORF">K1X15_18750</name>
</gene>
<evidence type="ECO:0000256" key="3">
    <source>
        <dbReference type="ARBA" id="ARBA00023012"/>
    </source>
</evidence>
<dbReference type="Proteomes" id="UP000825799">
    <property type="component" value="Chromosome"/>
</dbReference>
<dbReference type="EMBL" id="CP080590">
    <property type="protein sequence ID" value="QYO76596.1"/>
    <property type="molecule type" value="Genomic_DNA"/>
</dbReference>
<dbReference type="RefSeq" id="WP_220305067.1">
    <property type="nucleotide sequence ID" value="NZ_CP080590.1"/>
</dbReference>
<dbReference type="PROSITE" id="PS50045">
    <property type="entry name" value="SIGMA54_INTERACT_4"/>
    <property type="match status" value="1"/>
</dbReference>
<dbReference type="InterPro" id="IPR058031">
    <property type="entry name" value="AAA_lid_NorR"/>
</dbReference>
<dbReference type="PROSITE" id="PS00676">
    <property type="entry name" value="SIGMA54_INTERACT_2"/>
    <property type="match status" value="1"/>
</dbReference>
<proteinExistence type="predicted"/>
<dbReference type="Gene3D" id="1.10.8.60">
    <property type="match status" value="1"/>
</dbReference>
<dbReference type="Pfam" id="PF00158">
    <property type="entry name" value="Sigma54_activat"/>
    <property type="match status" value="1"/>
</dbReference>
<evidence type="ECO:0000259" key="8">
    <source>
        <dbReference type="PROSITE" id="PS50045"/>
    </source>
</evidence>
<dbReference type="CDD" id="cd00009">
    <property type="entry name" value="AAA"/>
    <property type="match status" value="1"/>
</dbReference>
<feature type="domain" description="Sigma-54 factor interaction" evidence="8">
    <location>
        <begin position="325"/>
        <end position="548"/>
    </location>
</feature>
<dbReference type="Gene3D" id="3.40.50.300">
    <property type="entry name" value="P-loop containing nucleotide triphosphate hydrolases"/>
    <property type="match status" value="1"/>
</dbReference>
<keyword evidence="1" id="KW-0547">Nucleotide-binding</keyword>
<keyword evidence="10" id="KW-1185">Reference proteome</keyword>
<dbReference type="InterPro" id="IPR025662">
    <property type="entry name" value="Sigma_54_int_dom_ATP-bd_1"/>
</dbReference>
<dbReference type="Pfam" id="PF02954">
    <property type="entry name" value="HTH_8"/>
    <property type="match status" value="1"/>
</dbReference>
<organism evidence="9 10">
    <name type="scientific">Devosia salina</name>
    <dbReference type="NCBI Taxonomy" id="2860336"/>
    <lineage>
        <taxon>Bacteria</taxon>
        <taxon>Pseudomonadati</taxon>
        <taxon>Pseudomonadota</taxon>
        <taxon>Alphaproteobacteria</taxon>
        <taxon>Hyphomicrobiales</taxon>
        <taxon>Devosiaceae</taxon>
        <taxon>Devosia</taxon>
    </lineage>
</organism>
<accession>A0ABX8WHZ0</accession>
<dbReference type="SUPFAM" id="SSF52540">
    <property type="entry name" value="P-loop containing nucleoside triphosphate hydrolases"/>
    <property type="match status" value="1"/>
</dbReference>
<dbReference type="PANTHER" id="PTHR32071">
    <property type="entry name" value="TRANSCRIPTIONAL REGULATORY PROTEIN"/>
    <property type="match status" value="1"/>
</dbReference>
<dbReference type="Gene3D" id="1.10.10.60">
    <property type="entry name" value="Homeodomain-like"/>
    <property type="match status" value="1"/>
</dbReference>
<dbReference type="InterPro" id="IPR029016">
    <property type="entry name" value="GAF-like_dom_sf"/>
</dbReference>
<dbReference type="PROSITE" id="PS00675">
    <property type="entry name" value="SIGMA54_INTERACT_1"/>
    <property type="match status" value="1"/>
</dbReference>
<dbReference type="InterPro" id="IPR002197">
    <property type="entry name" value="HTH_Fis"/>
</dbReference>
<evidence type="ECO:0000256" key="5">
    <source>
        <dbReference type="ARBA" id="ARBA00023125"/>
    </source>
</evidence>
<keyword evidence="6" id="KW-0010">Activator</keyword>
<evidence type="ECO:0000256" key="2">
    <source>
        <dbReference type="ARBA" id="ARBA00022840"/>
    </source>
</evidence>
<sequence length="617" mass="67271">MLSRTERLKRARITLQHGGVIDPHLIAPHISDSWNRCLERGLDPMGTAHNAQLSARELRQQRDEDELVHRFAASQMQALYQQIAGSNFMIAFGNARGTVLETVSDGEFRSSKPGKAILPGSVWLEELRGTNAMGTAAMIRQPLIVHGEEHFFHAHSDVSCFAAPVFHSDGELAGVLDASSDCRARNTHTLVLMQMAATHIENSLFLRQQSDHLVLLFHSRFELLNSVSGGLISFDSEGRLRAINQRGRSMLSGLSVRPGTAFEAVFDTSFANALGHLGDGIVPTLRDLLGSQYVVQFSGRPVSEGRVRAASSTIVASPVVSVAGFVAEDPALQTELVKVQRAVRRKPPFLILGESGTGKEIIARHIHAASGRSGAFVPVNCGALPEQLFEAELFGYAAGAFTGARKDGSMGLARAADGGTLFLDEIGDLPLPNQVALLRFLDQFEVRAVGSATTHKVDVQVVGATNVDLLSAIAEKRFRSDLFYRLGVVQLNLPPLRERRDFAALTRFMLGELDAALDITDRAVESLAQHEWPGNLRELRSALFQLSLLVTEEPIDIVHMDQLFGSQNASALIESAGLKGLIIRQINELLRTNGNNVSETAKALGISRNTVYKYMRH</sequence>
<evidence type="ECO:0000313" key="9">
    <source>
        <dbReference type="EMBL" id="QYO76596.1"/>
    </source>
</evidence>
<evidence type="ECO:0000256" key="6">
    <source>
        <dbReference type="ARBA" id="ARBA00023159"/>
    </source>
</evidence>
<dbReference type="Gene3D" id="3.30.450.40">
    <property type="match status" value="1"/>
</dbReference>
<evidence type="ECO:0000256" key="7">
    <source>
        <dbReference type="ARBA" id="ARBA00023163"/>
    </source>
</evidence>
<dbReference type="SMART" id="SM00382">
    <property type="entry name" value="AAA"/>
    <property type="match status" value="1"/>
</dbReference>
<name>A0ABX8WHZ0_9HYPH</name>
<dbReference type="InterPro" id="IPR003593">
    <property type="entry name" value="AAA+_ATPase"/>
</dbReference>
<dbReference type="InterPro" id="IPR003018">
    <property type="entry name" value="GAF"/>
</dbReference>
<evidence type="ECO:0000313" key="10">
    <source>
        <dbReference type="Proteomes" id="UP000825799"/>
    </source>
</evidence>
<dbReference type="Pfam" id="PF25601">
    <property type="entry name" value="AAA_lid_14"/>
    <property type="match status" value="1"/>
</dbReference>
<dbReference type="Pfam" id="PF01590">
    <property type="entry name" value="GAF"/>
    <property type="match status" value="1"/>
</dbReference>
<evidence type="ECO:0000256" key="1">
    <source>
        <dbReference type="ARBA" id="ARBA00022741"/>
    </source>
</evidence>
<evidence type="ECO:0000256" key="4">
    <source>
        <dbReference type="ARBA" id="ARBA00023015"/>
    </source>
</evidence>
<dbReference type="InterPro" id="IPR025943">
    <property type="entry name" value="Sigma_54_int_dom_ATP-bd_2"/>
</dbReference>
<keyword evidence="4" id="KW-0805">Transcription regulation</keyword>
<keyword evidence="7" id="KW-0804">Transcription</keyword>
<reference evidence="9 10" key="1">
    <citation type="submission" date="2021-08" db="EMBL/GenBank/DDBJ databases">
        <title>Devosia salina sp. nov., isolated from the South China Sea sediment.</title>
        <authorList>
            <person name="Zhou Z."/>
        </authorList>
    </citation>
    <scope>NUCLEOTIDE SEQUENCE [LARGE SCALE GENOMIC DNA]</scope>
    <source>
        <strain evidence="9 10">SCS-3</strain>
    </source>
</reference>